<dbReference type="Proteomes" id="UP001445076">
    <property type="component" value="Unassembled WGS sequence"/>
</dbReference>
<feature type="compositionally biased region" description="Polar residues" evidence="1">
    <location>
        <begin position="549"/>
        <end position="561"/>
    </location>
</feature>
<sequence length="694" mass="77168">CASLSDMDESYLENEDQLGHLPNYQHQAIVSTVDEIKWLLRDEISSAMLHMYPLTEQTLDMVATHVESSRQARNCISESIPLNFVCGMEQSRDKFMQEFGRLSVSGHHLKQEGSLYYVVQDKTQIRRRHLSSLVPPLAIKNQFLIVRPQPHADDTAQLRQMDFGCQTSKVSLSSPDALLSPPSRLQAARVSFDTERHIPEGEGESNSQRAEGSEKEKWVRRRERKERRDSERRGSINTSDSDTDVKKVRSSFSRESSHQSHDGKLRLSESPKKSTVPSSALFSTQSEGCEAEEEEDGEDEGDDDDNCETRKEFLAFPKSNIAASTPECDKKHDNTIENLELIGKNTQIEDIQSSVKNIFPDSIANIAEDKTVEAEETFVNQLTHASDLSENLSATVERSDMSLDQDGSNNDTQTLKPCEETAHSDLSQNDTLIAKEISLEGDSGIDASLLGITLGEGAPLLHETHKPLKDPSHRLSLPLNELIRCGSESLPRPPVPAEVMRKSASTDNFAPCNTEASVEHLKTSHTSAVNPSGSCGLWAEFIKSRHNSSELMKSRNNSGTNADLLKSRHNSGTGGDILKSRHNSGTGSVPGGPYSDVSSLLESGQTTEDGCEGDISDSDNDCCDWLQDFESVRPFLPVFWLILRVSNDSVDTYFHCRTESEMARCREFRQRWYALCDLCEACEPNTASSRPAQH</sequence>
<feature type="region of interest" description="Disordered" evidence="1">
    <location>
        <begin position="197"/>
        <end position="307"/>
    </location>
</feature>
<gene>
    <name evidence="2" type="ORF">OTU49_010461</name>
</gene>
<feature type="compositionally biased region" description="Acidic residues" evidence="1">
    <location>
        <begin position="289"/>
        <end position="306"/>
    </location>
</feature>
<dbReference type="EMBL" id="JARKIK010000081">
    <property type="protein sequence ID" value="KAK8725753.1"/>
    <property type="molecule type" value="Genomic_DNA"/>
</dbReference>
<evidence type="ECO:0000256" key="1">
    <source>
        <dbReference type="SAM" id="MobiDB-lite"/>
    </source>
</evidence>
<keyword evidence="3" id="KW-1185">Reference proteome</keyword>
<name>A0AAW0WDE8_CHEQU</name>
<feature type="compositionally biased region" description="Polar residues" evidence="1">
    <location>
        <begin position="273"/>
        <end position="286"/>
    </location>
</feature>
<dbReference type="AlphaFoldDB" id="A0AAW0WDE8"/>
<evidence type="ECO:0000313" key="3">
    <source>
        <dbReference type="Proteomes" id="UP001445076"/>
    </source>
</evidence>
<feature type="non-terminal residue" evidence="2">
    <location>
        <position position="694"/>
    </location>
</feature>
<protein>
    <submittedName>
        <fullName evidence="2">Uncharacterized protein</fullName>
    </submittedName>
</protein>
<dbReference type="GO" id="GO:0005777">
    <property type="term" value="C:peroxisome"/>
    <property type="evidence" value="ECO:0007669"/>
    <property type="project" value="InterPro"/>
</dbReference>
<evidence type="ECO:0000313" key="2">
    <source>
        <dbReference type="EMBL" id="KAK8725753.1"/>
    </source>
</evidence>
<dbReference type="InterPro" id="IPR033228">
    <property type="entry name" value="SZT2"/>
</dbReference>
<comment type="caution">
    <text evidence="2">The sequence shown here is derived from an EMBL/GenBank/DDBJ whole genome shotgun (WGS) entry which is preliminary data.</text>
</comment>
<feature type="non-terminal residue" evidence="2">
    <location>
        <position position="1"/>
    </location>
</feature>
<feature type="compositionally biased region" description="Polar residues" evidence="1">
    <location>
        <begin position="596"/>
        <end position="608"/>
    </location>
</feature>
<proteinExistence type="predicted"/>
<dbReference type="PANTHER" id="PTHR14918">
    <property type="entry name" value="KICSTOR COMPLEX PROTEIN SZT2"/>
    <property type="match status" value="1"/>
</dbReference>
<organism evidence="2 3">
    <name type="scientific">Cherax quadricarinatus</name>
    <name type="common">Australian red claw crayfish</name>
    <dbReference type="NCBI Taxonomy" id="27406"/>
    <lineage>
        <taxon>Eukaryota</taxon>
        <taxon>Metazoa</taxon>
        <taxon>Ecdysozoa</taxon>
        <taxon>Arthropoda</taxon>
        <taxon>Crustacea</taxon>
        <taxon>Multicrustacea</taxon>
        <taxon>Malacostraca</taxon>
        <taxon>Eumalacostraca</taxon>
        <taxon>Eucarida</taxon>
        <taxon>Decapoda</taxon>
        <taxon>Pleocyemata</taxon>
        <taxon>Astacidea</taxon>
        <taxon>Parastacoidea</taxon>
        <taxon>Parastacidae</taxon>
        <taxon>Cherax</taxon>
    </lineage>
</organism>
<feature type="region of interest" description="Disordered" evidence="1">
    <location>
        <begin position="549"/>
        <end position="615"/>
    </location>
</feature>
<feature type="compositionally biased region" description="Basic and acidic residues" evidence="1">
    <location>
        <begin position="255"/>
        <end position="272"/>
    </location>
</feature>
<accession>A0AAW0WDE8</accession>
<dbReference type="PANTHER" id="PTHR14918:SF3">
    <property type="entry name" value="KICSTOR COMPLEX PROTEIN SZT2"/>
    <property type="match status" value="1"/>
</dbReference>
<reference evidence="2 3" key="1">
    <citation type="journal article" date="2024" name="BMC Genomics">
        <title>Genome assembly of redclaw crayfish (Cherax quadricarinatus) provides insights into its immune adaptation and hypoxia tolerance.</title>
        <authorList>
            <person name="Liu Z."/>
            <person name="Zheng J."/>
            <person name="Li H."/>
            <person name="Fang K."/>
            <person name="Wang S."/>
            <person name="He J."/>
            <person name="Zhou D."/>
            <person name="Weng S."/>
            <person name="Chi M."/>
            <person name="Gu Z."/>
            <person name="He J."/>
            <person name="Li F."/>
            <person name="Wang M."/>
        </authorList>
    </citation>
    <scope>NUCLEOTIDE SEQUENCE [LARGE SCALE GENOMIC DNA]</scope>
    <source>
        <strain evidence="2">ZL_2023a</strain>
    </source>
</reference>